<protein>
    <recommendedName>
        <fullName evidence="4">Peroxin 11C</fullName>
    </recommendedName>
</protein>
<accession>A0A8E2JZF0</accession>
<proteinExistence type="predicted"/>
<dbReference type="EMBL" id="KV748452">
    <property type="protein sequence ID" value="OCL15404.1"/>
    <property type="molecule type" value="Genomic_DNA"/>
</dbReference>
<dbReference type="Proteomes" id="UP000250140">
    <property type="component" value="Unassembled WGS sequence"/>
</dbReference>
<gene>
    <name evidence="2" type="ORF">AOQ84DRAFT_351060</name>
</gene>
<feature type="compositionally biased region" description="Pro residues" evidence="1">
    <location>
        <begin position="16"/>
        <end position="38"/>
    </location>
</feature>
<evidence type="ECO:0008006" key="4">
    <source>
        <dbReference type="Google" id="ProtNLM"/>
    </source>
</evidence>
<evidence type="ECO:0000256" key="1">
    <source>
        <dbReference type="SAM" id="MobiDB-lite"/>
    </source>
</evidence>
<organism evidence="2 3">
    <name type="scientific">Glonium stellatum</name>
    <dbReference type="NCBI Taxonomy" id="574774"/>
    <lineage>
        <taxon>Eukaryota</taxon>
        <taxon>Fungi</taxon>
        <taxon>Dikarya</taxon>
        <taxon>Ascomycota</taxon>
        <taxon>Pezizomycotina</taxon>
        <taxon>Dothideomycetes</taxon>
        <taxon>Pleosporomycetidae</taxon>
        <taxon>Gloniales</taxon>
        <taxon>Gloniaceae</taxon>
        <taxon>Glonium</taxon>
    </lineage>
</organism>
<feature type="region of interest" description="Disordered" evidence="1">
    <location>
        <begin position="1"/>
        <end position="42"/>
    </location>
</feature>
<dbReference type="PANTHER" id="PTHR12652:SF25">
    <property type="entry name" value="MICROBODY (PEROXISOME) PROLIFERATION PROTEIN PEROXIN 11C (EUROFUNG)"/>
    <property type="match status" value="1"/>
</dbReference>
<dbReference type="PANTHER" id="PTHR12652">
    <property type="entry name" value="PEROXISOMAL BIOGENESIS FACTOR 11"/>
    <property type="match status" value="1"/>
</dbReference>
<name>A0A8E2JZF0_9PEZI</name>
<evidence type="ECO:0000313" key="2">
    <source>
        <dbReference type="EMBL" id="OCL15404.1"/>
    </source>
</evidence>
<evidence type="ECO:0000313" key="3">
    <source>
        <dbReference type="Proteomes" id="UP000250140"/>
    </source>
</evidence>
<keyword evidence="3" id="KW-1185">Reference proteome</keyword>
<dbReference type="OrthoDB" id="10005898at2759"/>
<dbReference type="AlphaFoldDB" id="A0A8E2JZF0"/>
<reference evidence="2 3" key="1">
    <citation type="journal article" date="2016" name="Nat. Commun.">
        <title>Ectomycorrhizal ecology is imprinted in the genome of the dominant symbiotic fungus Cenococcum geophilum.</title>
        <authorList>
            <consortium name="DOE Joint Genome Institute"/>
            <person name="Peter M."/>
            <person name="Kohler A."/>
            <person name="Ohm R.A."/>
            <person name="Kuo A."/>
            <person name="Krutzmann J."/>
            <person name="Morin E."/>
            <person name="Arend M."/>
            <person name="Barry K.W."/>
            <person name="Binder M."/>
            <person name="Choi C."/>
            <person name="Clum A."/>
            <person name="Copeland A."/>
            <person name="Grisel N."/>
            <person name="Haridas S."/>
            <person name="Kipfer T."/>
            <person name="LaButti K."/>
            <person name="Lindquist E."/>
            <person name="Lipzen A."/>
            <person name="Maire R."/>
            <person name="Meier B."/>
            <person name="Mihaltcheva S."/>
            <person name="Molinier V."/>
            <person name="Murat C."/>
            <person name="Poggeler S."/>
            <person name="Quandt C.A."/>
            <person name="Sperisen C."/>
            <person name="Tritt A."/>
            <person name="Tisserant E."/>
            <person name="Crous P.W."/>
            <person name="Henrissat B."/>
            <person name="Nehls U."/>
            <person name="Egli S."/>
            <person name="Spatafora J.W."/>
            <person name="Grigoriev I.V."/>
            <person name="Martin F.M."/>
        </authorList>
    </citation>
    <scope>NUCLEOTIDE SEQUENCE [LARGE SCALE GENOMIC DNA]</scope>
    <source>
        <strain evidence="2 3">CBS 207.34</strain>
    </source>
</reference>
<feature type="compositionally biased region" description="Low complexity" evidence="1">
    <location>
        <begin position="1"/>
        <end position="15"/>
    </location>
</feature>
<sequence length="341" mass="37715">MEPSPDESSTTTIPSTEPPPPEASPPEVQPSSSPPRSPPSSSRVRAFRALLLRRLLTTAKCSDSVLLRLSRLFSTPSGTDSLLCTLGYTLTLLHSLLNHALTTRLTTLAVSIASKASEALLPGETLITTFPAPRTTQLLAHATTSSKALADLISDYRIFVRLWGFFGIYSWGRGTWTTPLPVGAGRKEKLLRAVTWGQVAACAAYQVLENGAYLASKGVLNSAGWIGEEGARRQARWWVWSCRFWAAHVGLEGVRLGTSWYYRRKLEEKGVGDGEKEEKLRREERRKENRMWWRDAVSNMAYAPLTVHWSVEEGVVSEAWVGFLGMVAGAVALKEEWRNTA</sequence>